<dbReference type="InterPro" id="IPR036648">
    <property type="entry name" value="CN_Hdrase_a/SCN_Hdrase_g_sf"/>
</dbReference>
<dbReference type="SUPFAM" id="SSF56209">
    <property type="entry name" value="Nitrile hydratase alpha chain"/>
    <property type="match status" value="1"/>
</dbReference>
<dbReference type="Gene3D" id="3.90.330.10">
    <property type="entry name" value="Nitrile hydratase alpha /Thiocyanate hydrolase gamma"/>
    <property type="match status" value="1"/>
</dbReference>
<dbReference type="EMBL" id="JACJTQ010000002">
    <property type="protein sequence ID" value="MBD2690654.1"/>
    <property type="molecule type" value="Genomic_DNA"/>
</dbReference>
<keyword evidence="2" id="KW-1185">Reference proteome</keyword>
<proteinExistence type="predicted"/>
<evidence type="ECO:0000313" key="2">
    <source>
        <dbReference type="Proteomes" id="UP000660381"/>
    </source>
</evidence>
<organism evidence="1 2">
    <name type="scientific">Anabaena catenula FACHB-362</name>
    <dbReference type="NCBI Taxonomy" id="2692877"/>
    <lineage>
        <taxon>Bacteria</taxon>
        <taxon>Bacillati</taxon>
        <taxon>Cyanobacteriota</taxon>
        <taxon>Cyanophyceae</taxon>
        <taxon>Nostocales</taxon>
        <taxon>Nostocaceae</taxon>
        <taxon>Anabaena</taxon>
    </lineage>
</organism>
<dbReference type="RefSeq" id="WP_190905218.1">
    <property type="nucleotide sequence ID" value="NZ_JACJTQ010000002.1"/>
</dbReference>
<sequence>MVYQAELENIGLSTEQQQASLLQEGWKEIGDRVSILIAKAWLDAEFKERLLADPRGTLEVEGIQIPAGVRVQIDQLNHNWSVGSTPGLSNDVVWRIPLSPKPADISEEQLTAFTSGNLLAIPPDRIPLCC</sequence>
<protein>
    <submittedName>
        <fullName evidence="1">Uncharacterized protein</fullName>
    </submittedName>
</protein>
<comment type="caution">
    <text evidence="1">The sequence shown here is derived from an EMBL/GenBank/DDBJ whole genome shotgun (WGS) entry which is preliminary data.</text>
</comment>
<accession>A0ABR8IX58</accession>
<evidence type="ECO:0000313" key="1">
    <source>
        <dbReference type="EMBL" id="MBD2690654.1"/>
    </source>
</evidence>
<reference evidence="1 2" key="1">
    <citation type="journal article" date="2020" name="ISME J.">
        <title>Comparative genomics reveals insights into cyanobacterial evolution and habitat adaptation.</title>
        <authorList>
            <person name="Chen M.Y."/>
            <person name="Teng W.K."/>
            <person name="Zhao L."/>
            <person name="Hu C.X."/>
            <person name="Zhou Y.K."/>
            <person name="Han B.P."/>
            <person name="Song L.R."/>
            <person name="Shu W.S."/>
        </authorList>
    </citation>
    <scope>NUCLEOTIDE SEQUENCE [LARGE SCALE GENOMIC DNA]</scope>
    <source>
        <strain evidence="1 2">FACHB-362</strain>
    </source>
</reference>
<name>A0ABR8IX58_9NOST</name>
<dbReference type="Proteomes" id="UP000660381">
    <property type="component" value="Unassembled WGS sequence"/>
</dbReference>
<gene>
    <name evidence="1" type="ORF">H6G68_02605</name>
</gene>